<dbReference type="Gene3D" id="2.60.120.260">
    <property type="entry name" value="Galactose-binding domain-like"/>
    <property type="match status" value="1"/>
</dbReference>
<dbReference type="InterPro" id="IPR026444">
    <property type="entry name" value="Secre_tail"/>
</dbReference>
<proteinExistence type="predicted"/>
<evidence type="ECO:0000313" key="1">
    <source>
        <dbReference type="EMBL" id="MPL54552.1"/>
    </source>
</evidence>
<evidence type="ECO:0008006" key="2">
    <source>
        <dbReference type="Google" id="ProtNLM"/>
    </source>
</evidence>
<dbReference type="AlphaFoldDB" id="A0A644SLR6"/>
<organism evidence="1">
    <name type="scientific">bioreactor metagenome</name>
    <dbReference type="NCBI Taxonomy" id="1076179"/>
    <lineage>
        <taxon>unclassified sequences</taxon>
        <taxon>metagenomes</taxon>
        <taxon>ecological metagenomes</taxon>
    </lineage>
</organism>
<comment type="caution">
    <text evidence="1">The sequence shown here is derived from an EMBL/GenBank/DDBJ whole genome shotgun (WGS) entry which is preliminary data.</text>
</comment>
<sequence length="741" mass="82625">MIGHVVMAQSQTCSPYTQTMFYQDFESSTSSNLVETVKSPKSTISYSNTTNYTIGSRSRVVNKKEAVVEYGSVDASFANNVKASFYFAPQDIDYISDNITFYISTNGGTTWSKELEIYSNNYFTWLWWSYSLPLTYNLSTTNSYTSTYDGNNSPNILYISDSNKKNKVEISIPNNVNRNNLRFKFEISNDDNDDYWYLDEVKVSGDFIDTKTWNGSSWNSRTNSLPTDKDIIVINGNYSTKTNGNLNACECTINANQTLTINSETNITVKNNIINNGNIVVENDGNLIQVNDNATFTGNPIKVNRDTKLKRLEYNYWSSPVENQNLQSFSPNTFSNRFYSYNESNDYFVSVNPSVNSFIPAKGYAIRAPNNFPSGHTVFNGVFTGIPNNGVKTIEIYKNGAGNNLVGNPYPSNISFSLFYAANSSKIEPKAYIWTNTNPNPTNSQGSAYSGANYAVRNLTDGIPAQNQAITEKPTDAIVVGQGFIVKKLNAGTENLIFNNSMRVSNKGKFSNAKLAIVEEPKVWLQLITPAKNFNTILIGYVKGATNGFDNGYDATPLSETSDMFYTVADNENLVIQGRSNNFNIEDKVQLGAVYYEPGNYEISIAQVEGIFSSAQTIYLKDNKLNKTVNLSEGSYQFYSEAGKENNRFEIVYKPDSVLGTDNISKNKETVVYKNAENIIVENNSNKITSVQVFDATGKLVASAKPNSNQFSIENSKFQKGLIIFKISLNGKIETKKFLVK</sequence>
<dbReference type="NCBIfam" id="TIGR04183">
    <property type="entry name" value="Por_Secre_tail"/>
    <property type="match status" value="1"/>
</dbReference>
<dbReference type="EMBL" id="VSSQ01000001">
    <property type="protein sequence ID" value="MPL54552.1"/>
    <property type="molecule type" value="Genomic_DNA"/>
</dbReference>
<name>A0A644SLR6_9ZZZZ</name>
<gene>
    <name evidence="1" type="ORF">SDC9_00017</name>
</gene>
<protein>
    <recommendedName>
        <fullName evidence="2">Secretion system C-terminal sorting domain-containing protein</fullName>
    </recommendedName>
</protein>
<accession>A0A644SLR6</accession>
<reference evidence="1" key="1">
    <citation type="submission" date="2019-08" db="EMBL/GenBank/DDBJ databases">
        <authorList>
            <person name="Kucharzyk K."/>
            <person name="Murdoch R.W."/>
            <person name="Higgins S."/>
            <person name="Loffler F."/>
        </authorList>
    </citation>
    <scope>NUCLEOTIDE SEQUENCE</scope>
</reference>